<dbReference type="InterPro" id="IPR051678">
    <property type="entry name" value="AGP_Transferase"/>
</dbReference>
<evidence type="ECO:0000313" key="3">
    <source>
        <dbReference type="Proteomes" id="UP001302719"/>
    </source>
</evidence>
<evidence type="ECO:0000259" key="1">
    <source>
        <dbReference type="Pfam" id="PF01636"/>
    </source>
</evidence>
<dbReference type="AlphaFoldDB" id="A0AA96GEL9"/>
<dbReference type="Gene3D" id="3.30.200.20">
    <property type="entry name" value="Phosphorylase Kinase, domain 1"/>
    <property type="match status" value="1"/>
</dbReference>
<dbReference type="InterPro" id="IPR011009">
    <property type="entry name" value="Kinase-like_dom_sf"/>
</dbReference>
<protein>
    <submittedName>
        <fullName evidence="2">Phosphotransferase</fullName>
    </submittedName>
</protein>
<accession>A0AA96GEL9</accession>
<feature type="domain" description="Aminoglycoside phosphotransferase" evidence="1">
    <location>
        <begin position="35"/>
        <end position="279"/>
    </location>
</feature>
<proteinExistence type="predicted"/>
<dbReference type="InterPro" id="IPR002575">
    <property type="entry name" value="Aminoglycoside_PTrfase"/>
</dbReference>
<dbReference type="Gene3D" id="3.90.1200.10">
    <property type="match status" value="1"/>
</dbReference>
<dbReference type="RefSeq" id="WP_312646602.1">
    <property type="nucleotide sequence ID" value="NZ_CP116967.1"/>
</dbReference>
<keyword evidence="3" id="KW-1185">Reference proteome</keyword>
<gene>
    <name evidence="2" type="ORF">PP769_08410</name>
</gene>
<evidence type="ECO:0000313" key="2">
    <source>
        <dbReference type="EMBL" id="WNM59762.1"/>
    </source>
</evidence>
<dbReference type="Proteomes" id="UP001302719">
    <property type="component" value="Chromosome"/>
</dbReference>
<reference evidence="2 3" key="1">
    <citation type="submission" date="2023-01" db="EMBL/GenBank/DDBJ databases">
        <title>Cultivation and genomic characterization of new, ubiquitous marine nitrite-oxidizing bacteria from the Nitrospirales.</title>
        <authorList>
            <person name="Mueller A.J."/>
            <person name="Daebeler A."/>
            <person name="Herbold C.W."/>
            <person name="Kirkegaard R.H."/>
            <person name="Daims H."/>
        </authorList>
    </citation>
    <scope>NUCLEOTIDE SEQUENCE [LARGE SCALE GENOMIC DNA]</scope>
    <source>
        <strain evidence="2 3">VA</strain>
    </source>
</reference>
<sequence>MKPQTSLSLMGVDLSGVASTLRTHLPFPAQLEQCVPLAGDASNRRYYRLHLSMAPVSSVILMKLADPEGFKASEEAVSGAGGDVTELPFTNILKHLQKNGVQVPMLYFYDESCGLLYLEDFGDVTLAQAWQESTPAIGEDLYCKAVDQLVRLHLQASHPSSVPCVALTRSFDVPLYLWEFDHFLEYGIVAREGPMRVDDQVPVCEEFQKMAEWLASQPPVFTHRDYHSRNLMVDGERLGVIDFQDALMGPVTYDLASLLRDSYIALDEGVIDRLIIRYVEAMRQNLSFSQQSAMLFHDPEAFRRLFDFTSIQRNLKAAGRFVYIDRVKGNSRFLASIPHTLKNVRANLEKYPQLHRLLTHLSPYISEWR</sequence>
<dbReference type="KEGG" id="nall:PP769_08410"/>
<dbReference type="EMBL" id="CP116967">
    <property type="protein sequence ID" value="WNM59762.1"/>
    <property type="molecule type" value="Genomic_DNA"/>
</dbReference>
<dbReference type="SUPFAM" id="SSF56112">
    <property type="entry name" value="Protein kinase-like (PK-like)"/>
    <property type="match status" value="1"/>
</dbReference>
<name>A0AA96GEL9_9BACT</name>
<organism evidence="2 3">
    <name type="scientific">Candidatus Nitrospira allomarina</name>
    <dbReference type="NCBI Taxonomy" id="3020900"/>
    <lineage>
        <taxon>Bacteria</taxon>
        <taxon>Pseudomonadati</taxon>
        <taxon>Nitrospirota</taxon>
        <taxon>Nitrospiria</taxon>
        <taxon>Nitrospirales</taxon>
        <taxon>Nitrospiraceae</taxon>
        <taxon>Nitrospira</taxon>
    </lineage>
</organism>
<dbReference type="PANTHER" id="PTHR21310">
    <property type="entry name" value="AMINOGLYCOSIDE PHOSPHOTRANSFERASE-RELATED-RELATED"/>
    <property type="match status" value="1"/>
</dbReference>
<dbReference type="Pfam" id="PF01636">
    <property type="entry name" value="APH"/>
    <property type="match status" value="1"/>
</dbReference>